<keyword evidence="3" id="KW-1185">Reference proteome</keyword>
<protein>
    <recommendedName>
        <fullName evidence="4">Cell surface protein</fullName>
    </recommendedName>
</protein>
<dbReference type="PROSITE" id="PS51257">
    <property type="entry name" value="PROKAR_LIPOPROTEIN"/>
    <property type="match status" value="1"/>
</dbReference>
<name>A0A1K1LQ08_9FLAO</name>
<accession>A0A1K1LQ08</accession>
<keyword evidence="1" id="KW-0732">Signal</keyword>
<organism evidence="2 3">
    <name type="scientific">Sinomicrobium oceani</name>
    <dbReference type="NCBI Taxonomy" id="1150368"/>
    <lineage>
        <taxon>Bacteria</taxon>
        <taxon>Pseudomonadati</taxon>
        <taxon>Bacteroidota</taxon>
        <taxon>Flavobacteriia</taxon>
        <taxon>Flavobacteriales</taxon>
        <taxon>Flavobacteriaceae</taxon>
        <taxon>Sinomicrobium</taxon>
    </lineage>
</organism>
<gene>
    <name evidence="2" type="ORF">SAMN02927921_00162</name>
</gene>
<dbReference type="RefSeq" id="WP_217652311.1">
    <property type="nucleotide sequence ID" value="NZ_FPJE01000001.1"/>
</dbReference>
<reference evidence="2 3" key="1">
    <citation type="submission" date="2016-11" db="EMBL/GenBank/DDBJ databases">
        <authorList>
            <person name="Jaros S."/>
            <person name="Januszkiewicz K."/>
            <person name="Wedrychowicz H."/>
        </authorList>
    </citation>
    <scope>NUCLEOTIDE SEQUENCE [LARGE SCALE GENOMIC DNA]</scope>
    <source>
        <strain evidence="2 3">CGMCC 1.12145</strain>
    </source>
</reference>
<evidence type="ECO:0000256" key="1">
    <source>
        <dbReference type="SAM" id="SignalP"/>
    </source>
</evidence>
<dbReference type="EMBL" id="FPJE01000001">
    <property type="protein sequence ID" value="SFW12964.1"/>
    <property type="molecule type" value="Genomic_DNA"/>
</dbReference>
<sequence>MYTLTKMNRNALAVFTGSVLLLFLLSCSGDDDGTVLPEIEAPEIGFDTDDTDFFLRLGDTLSLTASNDNDFEYEEAWSLNDVVLSQTGQVEFTPERTGEYTLSYRAFNSAGSFEKEFRIRTAIRLRAITENSNAYVSELFEFLPAPGQFINKNPGNLESAEGIIGKKGLVSLGGWGGSIVLGFDHTVLNREDEGDIIIYGNAMPNFAEPGVVWVMQDENGNGLPDDTWYQVKGSAHELEGTIQHYEVTYHRPGDPSADIPWEDNQGNTGVIATNSFHTQAYYPQWIAADSYTLEGTLLSSANIDMSNPSYITSAPFAYGYADNTAGGDTIDIADAIDEDGNAVVLEGIDFVKIQTGIQANMGWLGELSTEVTGVADLSITH</sequence>
<dbReference type="Proteomes" id="UP000182248">
    <property type="component" value="Unassembled WGS sequence"/>
</dbReference>
<dbReference type="AlphaFoldDB" id="A0A1K1LQ08"/>
<feature type="signal peptide" evidence="1">
    <location>
        <begin position="1"/>
        <end position="28"/>
    </location>
</feature>
<feature type="chain" id="PRO_5012769303" description="Cell surface protein" evidence="1">
    <location>
        <begin position="29"/>
        <end position="381"/>
    </location>
</feature>
<evidence type="ECO:0008006" key="4">
    <source>
        <dbReference type="Google" id="ProtNLM"/>
    </source>
</evidence>
<dbReference type="STRING" id="1150368.SAMN02927921_00162"/>
<proteinExistence type="predicted"/>
<evidence type="ECO:0000313" key="3">
    <source>
        <dbReference type="Proteomes" id="UP000182248"/>
    </source>
</evidence>
<evidence type="ECO:0000313" key="2">
    <source>
        <dbReference type="EMBL" id="SFW12964.1"/>
    </source>
</evidence>